<comment type="similarity">
    <text evidence="1 2">Belongs to the phospholipid scramblase family.</text>
</comment>
<dbReference type="GO" id="GO:0017128">
    <property type="term" value="F:phospholipid scramblase activity"/>
    <property type="evidence" value="ECO:0007669"/>
    <property type="project" value="InterPro"/>
</dbReference>
<name>A0A5N5K627_9ROSI</name>
<evidence type="ECO:0000313" key="4">
    <source>
        <dbReference type="Proteomes" id="UP000326939"/>
    </source>
</evidence>
<dbReference type="AlphaFoldDB" id="A0A5N5K627"/>
<dbReference type="EMBL" id="VDCV01000015">
    <property type="protein sequence ID" value="KAB5525005.1"/>
    <property type="molecule type" value="Genomic_DNA"/>
</dbReference>
<sequence length="316" mass="36064">MNWAKRLHLFSKTYKAGLWIKNAISSHRFEHTSNVASDPYLSRKFLAQLWVADREMGKFSKRKTTQKKIVKSKAAAASVYDSLPVGKWFSDASVTENPPPSQSLSGFLDPAFPEETRVAPLLARSNLLITRDIEWANLVLGFEQENRYAIVDVCYPKSPVGFIREQSNVIARQNSELSIVALMLIEFVSPKQLVYRDAYRKASQDCFSGLSLDYPHWLSSRGFLGANSDGLASTSDMIPVFSCLLHLGGHIAVLLLRQRRPFVACITDSMGDELFRVRRPFWWLTSSIYAEIDGKEIGVVHRRWHLWRRIYDLYLG</sequence>
<gene>
    <name evidence="3" type="ORF">DKX38_022754</name>
</gene>
<protein>
    <recommendedName>
        <fullName evidence="2">Phospholipid scramblase</fullName>
    </recommendedName>
</protein>
<dbReference type="GO" id="GO:0005886">
    <property type="term" value="C:plasma membrane"/>
    <property type="evidence" value="ECO:0007669"/>
    <property type="project" value="TreeGrafter"/>
</dbReference>
<proteinExistence type="inferred from homology"/>
<evidence type="ECO:0000256" key="2">
    <source>
        <dbReference type="RuleBase" id="RU363116"/>
    </source>
</evidence>
<organism evidence="3 4">
    <name type="scientific">Salix brachista</name>
    <dbReference type="NCBI Taxonomy" id="2182728"/>
    <lineage>
        <taxon>Eukaryota</taxon>
        <taxon>Viridiplantae</taxon>
        <taxon>Streptophyta</taxon>
        <taxon>Embryophyta</taxon>
        <taxon>Tracheophyta</taxon>
        <taxon>Spermatophyta</taxon>
        <taxon>Magnoliopsida</taxon>
        <taxon>eudicotyledons</taxon>
        <taxon>Gunneridae</taxon>
        <taxon>Pentapetalae</taxon>
        <taxon>rosids</taxon>
        <taxon>fabids</taxon>
        <taxon>Malpighiales</taxon>
        <taxon>Salicaceae</taxon>
        <taxon>Saliceae</taxon>
        <taxon>Salix</taxon>
    </lineage>
</organism>
<reference evidence="4" key="1">
    <citation type="journal article" date="2019" name="Gigascience">
        <title>De novo genome assembly of the endangered Acer yangbiense, a plant species with extremely small populations endemic to Yunnan Province, China.</title>
        <authorList>
            <person name="Yang J."/>
            <person name="Wariss H.M."/>
            <person name="Tao L."/>
            <person name="Zhang R."/>
            <person name="Yun Q."/>
            <person name="Hollingsworth P."/>
            <person name="Dao Z."/>
            <person name="Luo G."/>
            <person name="Guo H."/>
            <person name="Ma Y."/>
            <person name="Sun W."/>
        </authorList>
    </citation>
    <scope>NUCLEOTIDE SEQUENCE [LARGE SCALE GENOMIC DNA]</scope>
    <source>
        <strain evidence="4">cv. br00</strain>
    </source>
</reference>
<keyword evidence="4" id="KW-1185">Reference proteome</keyword>
<dbReference type="PANTHER" id="PTHR23248:SF9">
    <property type="entry name" value="PHOSPHOLIPID SCRAMBLASE"/>
    <property type="match status" value="1"/>
</dbReference>
<dbReference type="PANTHER" id="PTHR23248">
    <property type="entry name" value="PHOSPHOLIPID SCRAMBLASE-RELATED"/>
    <property type="match status" value="1"/>
</dbReference>
<comment type="caution">
    <text evidence="3">The sequence shown here is derived from an EMBL/GenBank/DDBJ whole genome shotgun (WGS) entry which is preliminary data.</text>
</comment>
<dbReference type="InterPro" id="IPR005552">
    <property type="entry name" value="Scramblase"/>
</dbReference>
<dbReference type="Proteomes" id="UP000326939">
    <property type="component" value="Chromosome 15"/>
</dbReference>
<evidence type="ECO:0000313" key="3">
    <source>
        <dbReference type="EMBL" id="KAB5525005.1"/>
    </source>
</evidence>
<evidence type="ECO:0000256" key="1">
    <source>
        <dbReference type="ARBA" id="ARBA00005350"/>
    </source>
</evidence>
<accession>A0A5N5K627</accession>
<dbReference type="Pfam" id="PF03803">
    <property type="entry name" value="Scramblase"/>
    <property type="match status" value="2"/>
</dbReference>